<name>A0ABQ6J684_9GAMM</name>
<dbReference type="EMBL" id="BSUY01000001">
    <property type="protein sequence ID" value="GMA83249.1"/>
    <property type="molecule type" value="Genomic_DNA"/>
</dbReference>
<reference evidence="2" key="1">
    <citation type="journal article" date="2019" name="Int. J. Syst. Evol. Microbiol.">
        <title>The Global Catalogue of Microorganisms (GCM) 10K type strain sequencing project: providing services to taxonomists for standard genome sequencing and annotation.</title>
        <authorList>
            <consortium name="The Broad Institute Genomics Platform"/>
            <consortium name="The Broad Institute Genome Sequencing Center for Infectious Disease"/>
            <person name="Wu L."/>
            <person name="Ma J."/>
        </authorList>
    </citation>
    <scope>NUCLEOTIDE SEQUENCE [LARGE SCALE GENOMIC DNA]</scope>
    <source>
        <strain evidence="2">NBRC 102030</strain>
    </source>
</reference>
<dbReference type="Proteomes" id="UP001157046">
    <property type="component" value="Unassembled WGS sequence"/>
</dbReference>
<protein>
    <submittedName>
        <fullName evidence="1">Uncharacterized protein</fullName>
    </submittedName>
</protein>
<keyword evidence="2" id="KW-1185">Reference proteome</keyword>
<comment type="caution">
    <text evidence="1">The sequence shown here is derived from an EMBL/GenBank/DDBJ whole genome shotgun (WGS) entry which is preliminary data.</text>
</comment>
<evidence type="ECO:0000313" key="1">
    <source>
        <dbReference type="EMBL" id="GMA83249.1"/>
    </source>
</evidence>
<evidence type="ECO:0000313" key="2">
    <source>
        <dbReference type="Proteomes" id="UP001157046"/>
    </source>
</evidence>
<proteinExistence type="predicted"/>
<accession>A0ABQ6J684</accession>
<gene>
    <name evidence="1" type="ORF">GCM10025855_27820</name>
</gene>
<sequence>MKVLTACRKVPSSVLWGCFLLNKKMARHWKNNSNENSAIENVTNFGAKASRTADLYCLRLSGL</sequence>
<organism evidence="1 2">
    <name type="scientific">Shewanella glacialipiscicola</name>
    <dbReference type="NCBI Taxonomy" id="614069"/>
    <lineage>
        <taxon>Bacteria</taxon>
        <taxon>Pseudomonadati</taxon>
        <taxon>Pseudomonadota</taxon>
        <taxon>Gammaproteobacteria</taxon>
        <taxon>Alteromonadales</taxon>
        <taxon>Shewanellaceae</taxon>
        <taxon>Shewanella</taxon>
    </lineage>
</organism>